<evidence type="ECO:0000313" key="3">
    <source>
        <dbReference type="Proteomes" id="UP000774617"/>
    </source>
</evidence>
<dbReference type="Proteomes" id="UP000774617">
    <property type="component" value="Unassembled WGS sequence"/>
</dbReference>
<organism evidence="2 3">
    <name type="scientific">Macrophomina phaseolina</name>
    <dbReference type="NCBI Taxonomy" id="35725"/>
    <lineage>
        <taxon>Eukaryota</taxon>
        <taxon>Fungi</taxon>
        <taxon>Dikarya</taxon>
        <taxon>Ascomycota</taxon>
        <taxon>Pezizomycotina</taxon>
        <taxon>Dothideomycetes</taxon>
        <taxon>Dothideomycetes incertae sedis</taxon>
        <taxon>Botryosphaeriales</taxon>
        <taxon>Botryosphaeriaceae</taxon>
        <taxon>Macrophomina</taxon>
    </lineage>
</organism>
<evidence type="ECO:0000256" key="1">
    <source>
        <dbReference type="SAM" id="MobiDB-lite"/>
    </source>
</evidence>
<protein>
    <submittedName>
        <fullName evidence="2">Uncharacterized protein</fullName>
    </submittedName>
</protein>
<name>A0ABQ8G2U2_9PEZI</name>
<feature type="region of interest" description="Disordered" evidence="1">
    <location>
        <begin position="72"/>
        <end position="92"/>
    </location>
</feature>
<gene>
    <name evidence="2" type="ORF">B0J12DRAFT_196111</name>
</gene>
<reference evidence="2 3" key="1">
    <citation type="journal article" date="2021" name="Nat. Commun.">
        <title>Genetic determinants of endophytism in the Arabidopsis root mycobiome.</title>
        <authorList>
            <person name="Mesny F."/>
            <person name="Miyauchi S."/>
            <person name="Thiergart T."/>
            <person name="Pickel B."/>
            <person name="Atanasova L."/>
            <person name="Karlsson M."/>
            <person name="Huettel B."/>
            <person name="Barry K.W."/>
            <person name="Haridas S."/>
            <person name="Chen C."/>
            <person name="Bauer D."/>
            <person name="Andreopoulos W."/>
            <person name="Pangilinan J."/>
            <person name="LaButti K."/>
            <person name="Riley R."/>
            <person name="Lipzen A."/>
            <person name="Clum A."/>
            <person name="Drula E."/>
            <person name="Henrissat B."/>
            <person name="Kohler A."/>
            <person name="Grigoriev I.V."/>
            <person name="Martin F.M."/>
            <person name="Hacquard S."/>
        </authorList>
    </citation>
    <scope>NUCLEOTIDE SEQUENCE [LARGE SCALE GENOMIC DNA]</scope>
    <source>
        <strain evidence="2 3">MPI-SDFR-AT-0080</strain>
    </source>
</reference>
<dbReference type="EMBL" id="JAGTJR010000023">
    <property type="protein sequence ID" value="KAH7043209.1"/>
    <property type="molecule type" value="Genomic_DNA"/>
</dbReference>
<comment type="caution">
    <text evidence="2">The sequence shown here is derived from an EMBL/GenBank/DDBJ whole genome shotgun (WGS) entry which is preliminary data.</text>
</comment>
<evidence type="ECO:0000313" key="2">
    <source>
        <dbReference type="EMBL" id="KAH7043209.1"/>
    </source>
</evidence>
<proteinExistence type="predicted"/>
<sequence length="217" mass="23107">MGAVDPSAIQIAAPSDTRIPSLSARTSHRSISLARWLLLRARLRNVPLPLVILSVSPITASSIASEDTAVRDGLASRPPHGHPSAHPRVHAHPPVGALRFHRSWLRKGRPLVFDGVDQMRNSRSLKHGTWWLSGLLAPPAKAVFATRDVPQAMACTVSMPHHPEVGVAAKTKTASCPDIEAGPGSPASGPVLRLIVLLQLPRAINSINCVSPMPGSR</sequence>
<feature type="compositionally biased region" description="Basic residues" evidence="1">
    <location>
        <begin position="79"/>
        <end position="91"/>
    </location>
</feature>
<accession>A0ABQ8G2U2</accession>
<keyword evidence="3" id="KW-1185">Reference proteome</keyword>